<feature type="compositionally biased region" description="Basic and acidic residues" evidence="1">
    <location>
        <begin position="81"/>
        <end position="93"/>
    </location>
</feature>
<sequence>MDRKFIFIFGSSCMFGTITLEILVEPSENSFLPFAGGNLLSTFRHGTVLFGMCVDEKVSSPGGPPKLWYYRNLAVAISHPTHSDNKAEDKDERRDDDDDVGRRGKDCTLEFSWLNASQGPGQQPSCYF</sequence>
<keyword evidence="2" id="KW-0812">Transmembrane</keyword>
<keyword evidence="2" id="KW-1133">Transmembrane helix</keyword>
<accession>A0AAN8NVL3</accession>
<dbReference type="EMBL" id="JAWJWE010000038">
    <property type="protein sequence ID" value="KAK6623685.1"/>
    <property type="molecule type" value="Genomic_DNA"/>
</dbReference>
<dbReference type="AlphaFoldDB" id="A0AAN8NVL3"/>
<evidence type="ECO:0000256" key="2">
    <source>
        <dbReference type="SAM" id="Phobius"/>
    </source>
</evidence>
<name>A0AAN8NVL3_POLSC</name>
<protein>
    <submittedName>
        <fullName evidence="3">Uncharacterized protein</fullName>
    </submittedName>
</protein>
<evidence type="ECO:0000313" key="3">
    <source>
        <dbReference type="EMBL" id="KAK6623685.1"/>
    </source>
</evidence>
<organism evidence="3 4">
    <name type="scientific">Polyplax serrata</name>
    <name type="common">Common mouse louse</name>
    <dbReference type="NCBI Taxonomy" id="468196"/>
    <lineage>
        <taxon>Eukaryota</taxon>
        <taxon>Metazoa</taxon>
        <taxon>Ecdysozoa</taxon>
        <taxon>Arthropoda</taxon>
        <taxon>Hexapoda</taxon>
        <taxon>Insecta</taxon>
        <taxon>Pterygota</taxon>
        <taxon>Neoptera</taxon>
        <taxon>Paraneoptera</taxon>
        <taxon>Psocodea</taxon>
        <taxon>Troctomorpha</taxon>
        <taxon>Phthiraptera</taxon>
        <taxon>Anoplura</taxon>
        <taxon>Polyplacidae</taxon>
        <taxon>Polyplax</taxon>
    </lineage>
</organism>
<keyword evidence="2" id="KW-0472">Membrane</keyword>
<proteinExistence type="predicted"/>
<comment type="caution">
    <text evidence="3">The sequence shown here is derived from an EMBL/GenBank/DDBJ whole genome shotgun (WGS) entry which is preliminary data.</text>
</comment>
<feature type="transmembrane region" description="Helical" evidence="2">
    <location>
        <begin position="6"/>
        <end position="24"/>
    </location>
</feature>
<reference evidence="3 4" key="1">
    <citation type="submission" date="2023-10" db="EMBL/GenBank/DDBJ databases">
        <title>Genomes of two closely related lineages of the louse Polyplax serrata with different host specificities.</title>
        <authorList>
            <person name="Martinu J."/>
            <person name="Tarabai H."/>
            <person name="Stefka J."/>
            <person name="Hypsa V."/>
        </authorList>
    </citation>
    <scope>NUCLEOTIDE SEQUENCE [LARGE SCALE GENOMIC DNA]</scope>
    <source>
        <strain evidence="3">HR10_N</strain>
    </source>
</reference>
<feature type="region of interest" description="Disordered" evidence="1">
    <location>
        <begin position="81"/>
        <end position="101"/>
    </location>
</feature>
<gene>
    <name evidence="3" type="ORF">RUM43_009537</name>
</gene>
<evidence type="ECO:0000256" key="1">
    <source>
        <dbReference type="SAM" id="MobiDB-lite"/>
    </source>
</evidence>
<dbReference type="Proteomes" id="UP001372834">
    <property type="component" value="Unassembled WGS sequence"/>
</dbReference>
<evidence type="ECO:0000313" key="4">
    <source>
        <dbReference type="Proteomes" id="UP001372834"/>
    </source>
</evidence>